<dbReference type="GO" id="GO:0003676">
    <property type="term" value="F:nucleic acid binding"/>
    <property type="evidence" value="ECO:0007669"/>
    <property type="project" value="InterPro"/>
</dbReference>
<evidence type="ECO:0008006" key="4">
    <source>
        <dbReference type="Google" id="ProtNLM"/>
    </source>
</evidence>
<evidence type="ECO:0000313" key="3">
    <source>
        <dbReference type="Proteomes" id="UP000054047"/>
    </source>
</evidence>
<proteinExistence type="predicted"/>
<sequence>MRRRVRCDDLGLCSSSGWSVNGDEYCELLAKGSTVTADVYTEQLRNLNVNLENARTQQPKVYYQRDNAFPHISRTTQAERTKQGHFNILTVFPRPGSLRLPSSFPSPTSSGWSTVPNLHQKGTPAALQGPVPSVLERGHLRSARMLAEDHRCQWGILHMVHSYRSKVVG</sequence>
<dbReference type="Gene3D" id="3.30.420.10">
    <property type="entry name" value="Ribonuclease H-like superfamily/Ribonuclease H"/>
    <property type="match status" value="1"/>
</dbReference>
<gene>
    <name evidence="2" type="ORF">ANCDUO_07445</name>
</gene>
<dbReference type="AlphaFoldDB" id="A0A0C2GYS0"/>
<protein>
    <recommendedName>
        <fullName evidence="4">Histone-lysine N-methyltransferase SETMAR</fullName>
    </recommendedName>
</protein>
<reference evidence="2 3" key="1">
    <citation type="submission" date="2013-12" db="EMBL/GenBank/DDBJ databases">
        <title>Draft genome of the parsitic nematode Ancylostoma duodenale.</title>
        <authorList>
            <person name="Mitreva M."/>
        </authorList>
    </citation>
    <scope>NUCLEOTIDE SEQUENCE [LARGE SCALE GENOMIC DNA]</scope>
    <source>
        <strain evidence="2 3">Zhejiang</strain>
    </source>
</reference>
<keyword evidence="3" id="KW-1185">Reference proteome</keyword>
<evidence type="ECO:0000313" key="2">
    <source>
        <dbReference type="EMBL" id="KIH62276.1"/>
    </source>
</evidence>
<organism evidence="2 3">
    <name type="scientific">Ancylostoma duodenale</name>
    <dbReference type="NCBI Taxonomy" id="51022"/>
    <lineage>
        <taxon>Eukaryota</taxon>
        <taxon>Metazoa</taxon>
        <taxon>Ecdysozoa</taxon>
        <taxon>Nematoda</taxon>
        <taxon>Chromadorea</taxon>
        <taxon>Rhabditida</taxon>
        <taxon>Rhabditina</taxon>
        <taxon>Rhabditomorpha</taxon>
        <taxon>Strongyloidea</taxon>
        <taxon>Ancylostomatidae</taxon>
        <taxon>Ancylostomatinae</taxon>
        <taxon>Ancylostoma</taxon>
    </lineage>
</organism>
<name>A0A0C2GYS0_9BILA</name>
<feature type="region of interest" description="Disordered" evidence="1">
    <location>
        <begin position="103"/>
        <end position="130"/>
    </location>
</feature>
<accession>A0A0C2GYS0</accession>
<dbReference type="Pfam" id="PF01359">
    <property type="entry name" value="Transposase_1"/>
    <property type="match status" value="1"/>
</dbReference>
<feature type="compositionally biased region" description="Low complexity" evidence="1">
    <location>
        <begin position="103"/>
        <end position="114"/>
    </location>
</feature>
<dbReference type="EMBL" id="KN729445">
    <property type="protein sequence ID" value="KIH62276.1"/>
    <property type="molecule type" value="Genomic_DNA"/>
</dbReference>
<dbReference type="InterPro" id="IPR036397">
    <property type="entry name" value="RNaseH_sf"/>
</dbReference>
<dbReference type="InterPro" id="IPR001888">
    <property type="entry name" value="Transposase_1"/>
</dbReference>
<dbReference type="Proteomes" id="UP000054047">
    <property type="component" value="Unassembled WGS sequence"/>
</dbReference>
<evidence type="ECO:0000256" key="1">
    <source>
        <dbReference type="SAM" id="MobiDB-lite"/>
    </source>
</evidence>